<keyword evidence="3" id="KW-1185">Reference proteome</keyword>
<organism evidence="2 3">
    <name type="scientific">Ceratitis capitata</name>
    <name type="common">Mediterranean fruit fly</name>
    <name type="synonym">Tephritis capitata</name>
    <dbReference type="NCBI Taxonomy" id="7213"/>
    <lineage>
        <taxon>Eukaryota</taxon>
        <taxon>Metazoa</taxon>
        <taxon>Ecdysozoa</taxon>
        <taxon>Arthropoda</taxon>
        <taxon>Hexapoda</taxon>
        <taxon>Insecta</taxon>
        <taxon>Pterygota</taxon>
        <taxon>Neoptera</taxon>
        <taxon>Endopterygota</taxon>
        <taxon>Diptera</taxon>
        <taxon>Brachycera</taxon>
        <taxon>Muscomorpha</taxon>
        <taxon>Tephritoidea</taxon>
        <taxon>Tephritidae</taxon>
        <taxon>Ceratitis</taxon>
        <taxon>Ceratitis</taxon>
    </lineage>
</organism>
<evidence type="ECO:0000256" key="1">
    <source>
        <dbReference type="SAM" id="MobiDB-lite"/>
    </source>
</evidence>
<evidence type="ECO:0000313" key="3">
    <source>
        <dbReference type="Proteomes" id="UP000606786"/>
    </source>
</evidence>
<accession>A0A811VJZ1</accession>
<gene>
    <name evidence="2" type="ORF">CCAP1982_LOCUS22540</name>
</gene>
<protein>
    <submittedName>
        <fullName evidence="2">(Mediterranean fruit fly) hypothetical protein</fullName>
    </submittedName>
</protein>
<feature type="compositionally biased region" description="Basic residues" evidence="1">
    <location>
        <begin position="37"/>
        <end position="46"/>
    </location>
</feature>
<proteinExistence type="predicted"/>
<dbReference type="EMBL" id="CAJHJT010000056">
    <property type="protein sequence ID" value="CAD7014539.1"/>
    <property type="molecule type" value="Genomic_DNA"/>
</dbReference>
<comment type="caution">
    <text evidence="2">The sequence shown here is derived from an EMBL/GenBank/DDBJ whole genome shotgun (WGS) entry which is preliminary data.</text>
</comment>
<name>A0A811VJZ1_CERCA</name>
<dbReference type="AlphaFoldDB" id="A0A811VJZ1"/>
<dbReference type="Proteomes" id="UP000606786">
    <property type="component" value="Unassembled WGS sequence"/>
</dbReference>
<evidence type="ECO:0000313" key="2">
    <source>
        <dbReference type="EMBL" id="CAD7014539.1"/>
    </source>
</evidence>
<sequence>MAFAIEYEEERRTEVECRCSSSNNRIRYQQQSSQGTRCKKSYKRKPTTNEHKQSQHTYNGTTHFNLCNCTGMVGLTRAVATFGPTNGKVQRKAQHISHLADSLSKKKDVLIFLAPTQAEPMSWMWTHDVAMKRLKCSLPQNMNGPGT</sequence>
<feature type="region of interest" description="Disordered" evidence="1">
    <location>
        <begin position="28"/>
        <end position="57"/>
    </location>
</feature>
<reference evidence="2" key="1">
    <citation type="submission" date="2020-11" db="EMBL/GenBank/DDBJ databases">
        <authorList>
            <person name="Whitehead M."/>
        </authorList>
    </citation>
    <scope>NUCLEOTIDE SEQUENCE</scope>
    <source>
        <strain evidence="2">EGII</strain>
    </source>
</reference>